<reference evidence="2 3" key="1">
    <citation type="journal article" date="2019" name="Mol. Ecol. Resour.">
        <title>Improving Illumina assemblies with Hi-C and long reads: an example with the North African dromedary.</title>
        <authorList>
            <person name="Elbers J.P."/>
            <person name="Rogers M.F."/>
            <person name="Perelman P.L."/>
            <person name="Proskuryakova A.A."/>
            <person name="Serdyukova N.A."/>
            <person name="Johnson W.E."/>
            <person name="Horin P."/>
            <person name="Corander J."/>
            <person name="Murphy D."/>
            <person name="Burger P.A."/>
        </authorList>
    </citation>
    <scope>NUCLEOTIDE SEQUENCE [LARGE SCALE GENOMIC DNA]</scope>
    <source>
        <strain evidence="2">Drom800</strain>
        <tissue evidence="2">Blood</tissue>
    </source>
</reference>
<evidence type="ECO:0000256" key="1">
    <source>
        <dbReference type="SAM" id="MobiDB-lite"/>
    </source>
</evidence>
<dbReference type="Proteomes" id="UP000299084">
    <property type="component" value="Unassembled WGS sequence"/>
</dbReference>
<dbReference type="EMBL" id="JWIN03000022">
    <property type="protein sequence ID" value="KAB1259582.1"/>
    <property type="molecule type" value="Genomic_DNA"/>
</dbReference>
<accession>A0A5N4CL15</accession>
<proteinExistence type="predicted"/>
<comment type="caution">
    <text evidence="2">The sequence shown here is derived from an EMBL/GenBank/DDBJ whole genome shotgun (WGS) entry which is preliminary data.</text>
</comment>
<organism evidence="2 3">
    <name type="scientific">Camelus dromedarius</name>
    <name type="common">Dromedary</name>
    <name type="synonym">Arabian camel</name>
    <dbReference type="NCBI Taxonomy" id="9838"/>
    <lineage>
        <taxon>Eukaryota</taxon>
        <taxon>Metazoa</taxon>
        <taxon>Chordata</taxon>
        <taxon>Craniata</taxon>
        <taxon>Vertebrata</taxon>
        <taxon>Euteleostomi</taxon>
        <taxon>Mammalia</taxon>
        <taxon>Eutheria</taxon>
        <taxon>Laurasiatheria</taxon>
        <taxon>Artiodactyla</taxon>
        <taxon>Tylopoda</taxon>
        <taxon>Camelidae</taxon>
        <taxon>Camelus</taxon>
    </lineage>
</organism>
<dbReference type="AlphaFoldDB" id="A0A5N4CL15"/>
<evidence type="ECO:0000313" key="3">
    <source>
        <dbReference type="Proteomes" id="UP000299084"/>
    </source>
</evidence>
<name>A0A5N4CL15_CAMDR</name>
<keyword evidence="3" id="KW-1185">Reference proteome</keyword>
<evidence type="ECO:0000313" key="2">
    <source>
        <dbReference type="EMBL" id="KAB1259582.1"/>
    </source>
</evidence>
<gene>
    <name evidence="2" type="ORF">Cadr_000025136</name>
</gene>
<protein>
    <submittedName>
        <fullName evidence="2">Uncharacterized protein</fullName>
    </submittedName>
</protein>
<sequence length="48" mass="5376">MGYVPRSFPTFPKRSGRLILLISTPPPSSTSSRSWEPSRELSRSLLLS</sequence>
<feature type="region of interest" description="Disordered" evidence="1">
    <location>
        <begin position="22"/>
        <end position="48"/>
    </location>
</feature>